<comment type="similarity">
    <text evidence="4 19">Belongs to the glycosyl hydrolase 17 family.</text>
</comment>
<keyword evidence="14" id="KW-0961">Cell wall biogenesis/degradation</keyword>
<dbReference type="PANTHER" id="PTHR16631">
    <property type="entry name" value="GLUCAN 1,3-BETA-GLUCOSIDASE"/>
    <property type="match status" value="1"/>
</dbReference>
<evidence type="ECO:0000256" key="19">
    <source>
        <dbReference type="RuleBase" id="RU004335"/>
    </source>
</evidence>
<evidence type="ECO:0000256" key="6">
    <source>
        <dbReference type="ARBA" id="ARBA00022475"/>
    </source>
</evidence>
<dbReference type="Pfam" id="PF00332">
    <property type="entry name" value="Glyco_hydro_17"/>
    <property type="match status" value="1"/>
</dbReference>
<comment type="subcellular location">
    <subcellularLocation>
        <location evidence="3">Cell membrane</location>
        <topology evidence="3">Single-pass type II membrane protein</topology>
    </subcellularLocation>
    <subcellularLocation>
        <location evidence="2">Secreted</location>
        <location evidence="2">Cell wall</location>
    </subcellularLocation>
</comment>
<evidence type="ECO:0000256" key="17">
    <source>
        <dbReference type="ARBA" id="ARBA00042373"/>
    </source>
</evidence>
<evidence type="ECO:0000256" key="1">
    <source>
        <dbReference type="ARBA" id="ARBA00000382"/>
    </source>
</evidence>
<keyword evidence="21" id="KW-1185">Reference proteome</keyword>
<dbReference type="OrthoDB" id="77201at2759"/>
<keyword evidence="9" id="KW-0732">Signal</keyword>
<evidence type="ECO:0000256" key="5">
    <source>
        <dbReference type="ARBA" id="ARBA00012780"/>
    </source>
</evidence>
<dbReference type="GO" id="GO:0005576">
    <property type="term" value="C:extracellular region"/>
    <property type="evidence" value="ECO:0007669"/>
    <property type="project" value="TreeGrafter"/>
</dbReference>
<keyword evidence="8" id="KW-0964">Secreted</keyword>
<evidence type="ECO:0000313" key="20">
    <source>
        <dbReference type="EMBL" id="PVU88153.1"/>
    </source>
</evidence>
<evidence type="ECO:0000256" key="4">
    <source>
        <dbReference type="ARBA" id="ARBA00008773"/>
    </source>
</evidence>
<evidence type="ECO:0000256" key="2">
    <source>
        <dbReference type="ARBA" id="ARBA00004191"/>
    </source>
</evidence>
<evidence type="ECO:0000256" key="8">
    <source>
        <dbReference type="ARBA" id="ARBA00022525"/>
    </source>
</evidence>
<keyword evidence="6" id="KW-1003">Cell membrane</keyword>
<name>A0A2T9Y747_9FUNG</name>
<accession>A0A2T9Y747</accession>
<gene>
    <name evidence="20" type="ORF">BB559_005702</name>
</gene>
<dbReference type="GO" id="GO:0042973">
    <property type="term" value="F:glucan endo-1,3-beta-D-glucosidase activity"/>
    <property type="evidence" value="ECO:0007669"/>
    <property type="project" value="UniProtKB-EC"/>
</dbReference>
<comment type="function">
    <text evidence="16">Glucanases play a role in cell expansion during growth, in cell-cell fusion during mating, and in spore release during sporulation. This enzyme may be involved in beta-glucan degradation. Active on laminarin and lichenan.</text>
</comment>
<dbReference type="Proteomes" id="UP000245699">
    <property type="component" value="Unassembled WGS sequence"/>
</dbReference>
<keyword evidence="11" id="KW-0472">Membrane</keyword>
<dbReference type="PANTHER" id="PTHR16631:SF17">
    <property type="entry name" value="GLUCAN ENDO-1,3-BETA-GLUCOSIDASE BTGC"/>
    <property type="match status" value="1"/>
</dbReference>
<keyword evidence="10" id="KW-0378">Hydrolase</keyword>
<dbReference type="AlphaFoldDB" id="A0A2T9Y747"/>
<evidence type="ECO:0000256" key="3">
    <source>
        <dbReference type="ARBA" id="ARBA00004401"/>
    </source>
</evidence>
<evidence type="ECO:0000313" key="21">
    <source>
        <dbReference type="Proteomes" id="UP000245699"/>
    </source>
</evidence>
<dbReference type="GO" id="GO:0009986">
    <property type="term" value="C:cell surface"/>
    <property type="evidence" value="ECO:0007669"/>
    <property type="project" value="TreeGrafter"/>
</dbReference>
<comment type="caution">
    <text evidence="20">The sequence shown here is derived from an EMBL/GenBank/DDBJ whole genome shotgun (WGS) entry which is preliminary data.</text>
</comment>
<dbReference type="SUPFAM" id="SSF51445">
    <property type="entry name" value="(Trans)glycosidases"/>
    <property type="match status" value="1"/>
</dbReference>
<reference evidence="20 21" key="1">
    <citation type="journal article" date="2018" name="MBio">
        <title>Comparative Genomics Reveals the Core Gene Toolbox for the Fungus-Insect Symbiosis.</title>
        <authorList>
            <person name="Wang Y."/>
            <person name="Stata M."/>
            <person name="Wang W."/>
            <person name="Stajich J.E."/>
            <person name="White M.M."/>
            <person name="Moncalvo J.M."/>
        </authorList>
    </citation>
    <scope>NUCLEOTIDE SEQUENCE [LARGE SCALE GENOMIC DNA]</scope>
    <source>
        <strain evidence="20 21">AUS-77-4</strain>
    </source>
</reference>
<dbReference type="InterPro" id="IPR050732">
    <property type="entry name" value="Beta-glucan_modifiers"/>
</dbReference>
<evidence type="ECO:0000256" key="9">
    <source>
        <dbReference type="ARBA" id="ARBA00022729"/>
    </source>
</evidence>
<sequence>MLVSALPIPRISKVQKAAEKRDVIPSNDALWGMTYSPYKPDGTCPDNTGMLKDLLSTTLLTNNIRLYSTDCNQLQAAVDLISSNKLNIGVYAGIWVSNGDARTDSEIAEFVRVANQYKGQGIIKGVSIGNEELFQNSMTEDQLIQNINKARAAITAAGINDIPIYTTDTDAFFSKNLADACDLVQINVYSIFDSVYTSIADSVTSVFTRINTVQQKVGSNKLVRIGETGYPSAGNYNTQQGSIANQLEYVNRFVCNAKKQNLEYFVFEAKDALWKTGASLLEKSFGVFKYDSSIKLPITSIGQCVGY</sequence>
<comment type="catalytic activity">
    <reaction evidence="1">
        <text>Hydrolysis of (1-&gt;3)-beta-D-glucosidic linkages in (1-&gt;3)-beta-D-glucans.</text>
        <dbReference type="EC" id="3.2.1.39"/>
    </reaction>
</comment>
<keyword evidence="13" id="KW-0119">Carbohydrate metabolism</keyword>
<organism evidence="20 21">
    <name type="scientific">Furculomyces boomerangus</name>
    <dbReference type="NCBI Taxonomy" id="61424"/>
    <lineage>
        <taxon>Eukaryota</taxon>
        <taxon>Fungi</taxon>
        <taxon>Fungi incertae sedis</taxon>
        <taxon>Zoopagomycota</taxon>
        <taxon>Kickxellomycotina</taxon>
        <taxon>Harpellomycetes</taxon>
        <taxon>Harpellales</taxon>
        <taxon>Harpellaceae</taxon>
        <taxon>Furculomyces</taxon>
    </lineage>
</organism>
<evidence type="ECO:0000256" key="7">
    <source>
        <dbReference type="ARBA" id="ARBA00022512"/>
    </source>
</evidence>
<evidence type="ECO:0000256" key="11">
    <source>
        <dbReference type="ARBA" id="ARBA00023136"/>
    </source>
</evidence>
<evidence type="ECO:0000256" key="15">
    <source>
        <dbReference type="ARBA" id="ARBA00023326"/>
    </source>
</evidence>
<dbReference type="GO" id="GO:0071555">
    <property type="term" value="P:cell wall organization"/>
    <property type="evidence" value="ECO:0007669"/>
    <property type="project" value="UniProtKB-KW"/>
</dbReference>
<evidence type="ECO:0000256" key="10">
    <source>
        <dbReference type="ARBA" id="ARBA00022801"/>
    </source>
</evidence>
<keyword evidence="7" id="KW-0134">Cell wall</keyword>
<dbReference type="EMBL" id="MBFT01000654">
    <property type="protein sequence ID" value="PVU88153.1"/>
    <property type="molecule type" value="Genomic_DNA"/>
</dbReference>
<dbReference type="GO" id="GO:0000272">
    <property type="term" value="P:polysaccharide catabolic process"/>
    <property type="evidence" value="ECO:0007669"/>
    <property type="project" value="UniProtKB-KW"/>
</dbReference>
<evidence type="ECO:0000256" key="16">
    <source>
        <dbReference type="ARBA" id="ARBA00037649"/>
    </source>
</evidence>
<dbReference type="GO" id="GO:0009277">
    <property type="term" value="C:fungal-type cell wall"/>
    <property type="evidence" value="ECO:0007669"/>
    <property type="project" value="TreeGrafter"/>
</dbReference>
<dbReference type="InterPro" id="IPR000490">
    <property type="entry name" value="Glyco_hydro_17"/>
</dbReference>
<dbReference type="InterPro" id="IPR017853">
    <property type="entry name" value="GH"/>
</dbReference>
<protein>
    <recommendedName>
        <fullName evidence="5">glucan endo-1,3-beta-D-glucosidase</fullName>
        <ecNumber evidence="5">3.2.1.39</ecNumber>
    </recommendedName>
    <alternativeName>
        <fullName evidence="18">Endo-1,3-beta-glucanase btgC</fullName>
    </alternativeName>
    <alternativeName>
        <fullName evidence="17">Laminarinase btgC</fullName>
    </alternativeName>
</protein>
<dbReference type="Gene3D" id="3.20.20.80">
    <property type="entry name" value="Glycosidases"/>
    <property type="match status" value="2"/>
</dbReference>
<evidence type="ECO:0000256" key="18">
    <source>
        <dbReference type="ARBA" id="ARBA00043078"/>
    </source>
</evidence>
<evidence type="ECO:0000256" key="14">
    <source>
        <dbReference type="ARBA" id="ARBA00023316"/>
    </source>
</evidence>
<keyword evidence="12" id="KW-0325">Glycoprotein</keyword>
<keyword evidence="15" id="KW-0624">Polysaccharide degradation</keyword>
<evidence type="ECO:0000256" key="12">
    <source>
        <dbReference type="ARBA" id="ARBA00023180"/>
    </source>
</evidence>
<dbReference type="EC" id="3.2.1.39" evidence="5"/>
<evidence type="ECO:0000256" key="13">
    <source>
        <dbReference type="ARBA" id="ARBA00023277"/>
    </source>
</evidence>
<proteinExistence type="inferred from homology"/>
<dbReference type="STRING" id="61424.A0A2T9Y747"/>
<dbReference type="GO" id="GO:0005886">
    <property type="term" value="C:plasma membrane"/>
    <property type="evidence" value="ECO:0007669"/>
    <property type="project" value="UniProtKB-SubCell"/>
</dbReference>